<dbReference type="Pfam" id="PF08076">
    <property type="entry name" value="TetM_leader"/>
    <property type="match status" value="1"/>
</dbReference>
<dbReference type="PANTHER" id="PTHR43261">
    <property type="entry name" value="TRANSLATION ELONGATION FACTOR G-RELATED"/>
    <property type="match status" value="1"/>
</dbReference>
<dbReference type="GO" id="GO:0005525">
    <property type="term" value="F:GTP binding"/>
    <property type="evidence" value="ECO:0007669"/>
    <property type="project" value="UniProtKB-KW"/>
</dbReference>
<dbReference type="NCBIfam" id="NF011335">
    <property type="entry name" value="PRK14751.1"/>
    <property type="match status" value="1"/>
</dbReference>
<dbReference type="CDD" id="cd01684">
    <property type="entry name" value="Tet_like_IV"/>
    <property type="match status" value="1"/>
</dbReference>
<dbReference type="Gene3D" id="3.30.70.870">
    <property type="entry name" value="Elongation Factor G (Translational Gtpase), domain 3"/>
    <property type="match status" value="1"/>
</dbReference>
<reference evidence="7" key="1">
    <citation type="journal article" date="2021" name="Genes Genomics">
        <title>Comparative genomic analysis of Mycoplasma anatis strains.</title>
        <authorList>
            <person name="Zhou Q."/>
            <person name="Mai K."/>
            <person name="Yang D."/>
            <person name="Liu J."/>
            <person name="Yan Z."/>
            <person name="Luo C."/>
            <person name="Tan Y."/>
            <person name="Cao S."/>
            <person name="Zhou Q."/>
            <person name="Chen L."/>
            <person name="Chen F."/>
        </authorList>
    </citation>
    <scope>NUCLEOTIDE SEQUENCE</scope>
    <source>
        <strain evidence="7">DP07</strain>
    </source>
</reference>
<feature type="domain" description="Tr-type G" evidence="6">
    <location>
        <begin position="35"/>
        <end position="276"/>
    </location>
</feature>
<dbReference type="Gene3D" id="2.40.30.10">
    <property type="entry name" value="Translation factors"/>
    <property type="match status" value="1"/>
</dbReference>
<dbReference type="PANTHER" id="PTHR43261:SF1">
    <property type="entry name" value="RIBOSOME-RELEASING FACTOR 2, MITOCHONDRIAL"/>
    <property type="match status" value="1"/>
</dbReference>
<evidence type="ECO:0000256" key="1">
    <source>
        <dbReference type="ARBA" id="ARBA00003987"/>
    </source>
</evidence>
<dbReference type="Gene3D" id="3.40.50.300">
    <property type="entry name" value="P-loop containing nucleotide triphosphate hydrolases"/>
    <property type="match status" value="1"/>
</dbReference>
<dbReference type="Pfam" id="PF22042">
    <property type="entry name" value="EF-G_D2"/>
    <property type="match status" value="1"/>
</dbReference>
<sequence>MLCIPMVMHKNPSDKSICHWDFYALLGFWMEENHVKIINIGVLAHVDAGKTTLTESLLYNSGAITELGSVDKGTTRTDNTLLERQRGITIQTGITSFQWENTKVNIIDTPGHMDFLAEVYRSLSVLDGAILLISAKDGVQAQTRILFHALRKMGIPTIFFINKIDQNGIDLSTVYQDIKEKLSAEIVIKQKVELYPNMCVTNFTESEQWDTVIEGNDDLLEKYMSGKSLEALELEQEESIRFQNCSLFPVYHGSAKNNIGIDNLIEVITNKFYSSTHRGQSELCGKVFKIEYSEKRQRLAYIRLYSGVLHLRDSVRISEKEKIKITEMYTSINGELCKIDKAYSGEIVILQNEFLKLNSVLGDTKLLPQRKKIENPHPLLQTTVEPSKPEQREMLLDALLEISDSDPLLRYYVDSTTHEIILSFLGKVQMEVISALLQEKYHVEIELKEPTVIYMERPLKNAEYTIHIEVPPNPFWASIGLSVSPLPLGSGMQYESSVSLGYLNQSFQNAVMEGIRYGCEQGLYGWNVTDCKICFKYGLYYSPVSTPADFRMLAPIVLEQVLKKAGTELLEPYLSFKIYAPQEYLSRAYNDALKYCANIVDTQLKNNEVILSGEIPARCIQEYRSDLTFLTNGRSVCLTELKGYHVTTGKPVCQPRRPNSRIDKVRYMFNKIT</sequence>
<dbReference type="CDD" id="cd03711">
    <property type="entry name" value="Tet_C"/>
    <property type="match status" value="1"/>
</dbReference>
<dbReference type="Pfam" id="PF03764">
    <property type="entry name" value="EFG_IV"/>
    <property type="match status" value="1"/>
</dbReference>
<evidence type="ECO:0000256" key="4">
    <source>
        <dbReference type="ARBA" id="ARBA00023134"/>
    </source>
</evidence>
<dbReference type="Pfam" id="PF14492">
    <property type="entry name" value="EFG_III"/>
    <property type="match status" value="1"/>
</dbReference>
<dbReference type="InterPro" id="IPR000640">
    <property type="entry name" value="EFG_V-like"/>
</dbReference>
<dbReference type="Gene3D" id="3.30.230.10">
    <property type="match status" value="1"/>
</dbReference>
<dbReference type="SUPFAM" id="SSF50447">
    <property type="entry name" value="Translation proteins"/>
    <property type="match status" value="1"/>
</dbReference>
<dbReference type="InterPro" id="IPR041095">
    <property type="entry name" value="EFG_II"/>
</dbReference>
<dbReference type="Proteomes" id="UP000746160">
    <property type="component" value="Unassembled WGS sequence"/>
</dbReference>
<dbReference type="PRINTS" id="PR01037">
    <property type="entry name" value="TCRTETOQM"/>
</dbReference>
<dbReference type="PRINTS" id="PR00315">
    <property type="entry name" value="ELONGATNFCT"/>
</dbReference>
<dbReference type="InterPro" id="IPR005517">
    <property type="entry name" value="Transl_elong_EFG/EF2_IV"/>
</dbReference>
<dbReference type="GO" id="GO:0003924">
    <property type="term" value="F:GTPase activity"/>
    <property type="evidence" value="ECO:0007669"/>
    <property type="project" value="InterPro"/>
</dbReference>
<dbReference type="InterPro" id="IPR012992">
    <property type="entry name" value="Tet-R_leader_TetM"/>
</dbReference>
<dbReference type="NCBIfam" id="NF033148">
    <property type="entry name" value="tet_protect_M_W"/>
    <property type="match status" value="1"/>
</dbReference>
<dbReference type="InterPro" id="IPR014721">
    <property type="entry name" value="Ribsml_uS5_D2-typ_fold_subgr"/>
</dbReference>
<dbReference type="Pfam" id="PF00009">
    <property type="entry name" value="GTP_EFTU"/>
    <property type="match status" value="1"/>
</dbReference>
<dbReference type="SUPFAM" id="SSF52540">
    <property type="entry name" value="P-loop containing nucleoside triphosphate hydrolases"/>
    <property type="match status" value="1"/>
</dbReference>
<dbReference type="GO" id="GO:0046677">
    <property type="term" value="P:response to antibiotic"/>
    <property type="evidence" value="ECO:0007669"/>
    <property type="project" value="UniProtKB-KW"/>
</dbReference>
<keyword evidence="7" id="KW-0251">Elongation factor</keyword>
<dbReference type="GO" id="GO:0032790">
    <property type="term" value="P:ribosome disassembly"/>
    <property type="evidence" value="ECO:0007669"/>
    <property type="project" value="TreeGrafter"/>
</dbReference>
<keyword evidence="2" id="KW-0547">Nucleotide-binding</keyword>
<evidence type="ECO:0000259" key="6">
    <source>
        <dbReference type="PROSITE" id="PS51722"/>
    </source>
</evidence>
<evidence type="ECO:0000313" key="7">
    <source>
        <dbReference type="EMBL" id="MBW0603016.1"/>
    </source>
</evidence>
<dbReference type="SMART" id="SM00889">
    <property type="entry name" value="EFG_IV"/>
    <property type="match status" value="1"/>
</dbReference>
<gene>
    <name evidence="7" type="primary">fusA_2</name>
    <name evidence="7" type="ORF">MADP07_00762</name>
</gene>
<dbReference type="InterPro" id="IPR009000">
    <property type="entry name" value="Transl_B-barrel_sf"/>
</dbReference>
<dbReference type="CDD" id="cd04168">
    <property type="entry name" value="TetM_like"/>
    <property type="match status" value="1"/>
</dbReference>
<dbReference type="InterPro" id="IPR000795">
    <property type="entry name" value="T_Tr_GTP-bd_dom"/>
</dbReference>
<dbReference type="CDD" id="cd03690">
    <property type="entry name" value="Tet_II"/>
    <property type="match status" value="1"/>
</dbReference>
<dbReference type="InterPro" id="IPR027417">
    <property type="entry name" value="P-loop_NTPase"/>
</dbReference>
<comment type="caution">
    <text evidence="7">The sequence shown here is derived from an EMBL/GenBank/DDBJ whole genome shotgun (WGS) entry which is preliminary data.</text>
</comment>
<keyword evidence="5" id="KW-0046">Antibiotic resistance</keyword>
<dbReference type="GO" id="GO:0003746">
    <property type="term" value="F:translation elongation factor activity"/>
    <property type="evidence" value="ECO:0007669"/>
    <property type="project" value="UniProtKB-KW"/>
</dbReference>
<dbReference type="PROSITE" id="PS51722">
    <property type="entry name" value="G_TR_2"/>
    <property type="match status" value="1"/>
</dbReference>
<keyword evidence="3" id="KW-0648">Protein biosynthesis</keyword>
<organism evidence="7 8">
    <name type="scientific">Mycoplasmopsis anatis</name>
    <dbReference type="NCBI Taxonomy" id="171279"/>
    <lineage>
        <taxon>Bacteria</taxon>
        <taxon>Bacillati</taxon>
        <taxon>Mycoplasmatota</taxon>
        <taxon>Mycoplasmoidales</taxon>
        <taxon>Metamycoplasmataceae</taxon>
        <taxon>Mycoplasmopsis</taxon>
    </lineage>
</organism>
<dbReference type="InterPro" id="IPR020568">
    <property type="entry name" value="Ribosomal_Su5_D2-typ_SF"/>
</dbReference>
<dbReference type="InterPro" id="IPR053905">
    <property type="entry name" value="EF-G-like_DII"/>
</dbReference>
<dbReference type="RefSeq" id="WP_308507285.1">
    <property type="nucleotide sequence ID" value="NZ_JABZFE010000026.1"/>
</dbReference>
<evidence type="ECO:0000313" key="8">
    <source>
        <dbReference type="Proteomes" id="UP000746160"/>
    </source>
</evidence>
<dbReference type="NCBIfam" id="TIGR00231">
    <property type="entry name" value="small_GTP"/>
    <property type="match status" value="1"/>
</dbReference>
<dbReference type="SUPFAM" id="SSF54211">
    <property type="entry name" value="Ribosomal protein S5 domain 2-like"/>
    <property type="match status" value="1"/>
</dbReference>
<evidence type="ECO:0000256" key="5">
    <source>
        <dbReference type="ARBA" id="ARBA00023251"/>
    </source>
</evidence>
<protein>
    <submittedName>
        <fullName evidence="7">Elongation factor G</fullName>
    </submittedName>
</protein>
<dbReference type="InterPro" id="IPR035647">
    <property type="entry name" value="EFG_III/V"/>
</dbReference>
<evidence type="ECO:0000256" key="3">
    <source>
        <dbReference type="ARBA" id="ARBA00022917"/>
    </source>
</evidence>
<dbReference type="SUPFAM" id="SSF54980">
    <property type="entry name" value="EF-G C-terminal domain-like"/>
    <property type="match status" value="2"/>
</dbReference>
<dbReference type="CDD" id="cd16258">
    <property type="entry name" value="Tet_III"/>
    <property type="match status" value="1"/>
</dbReference>
<dbReference type="InterPro" id="IPR031157">
    <property type="entry name" value="G_TR_CS"/>
</dbReference>
<dbReference type="EMBL" id="JABZFG010000021">
    <property type="protein sequence ID" value="MBW0603016.1"/>
    <property type="molecule type" value="Genomic_DNA"/>
</dbReference>
<evidence type="ECO:0000256" key="2">
    <source>
        <dbReference type="ARBA" id="ARBA00022741"/>
    </source>
</evidence>
<dbReference type="NCBIfam" id="NF012155">
    <property type="entry name" value="tet_protect_M"/>
    <property type="match status" value="1"/>
</dbReference>
<keyword evidence="4" id="KW-0342">GTP-binding</keyword>
<dbReference type="InterPro" id="IPR005225">
    <property type="entry name" value="Small_GTP-bd"/>
</dbReference>
<dbReference type="Pfam" id="PF00679">
    <property type="entry name" value="EFG_C"/>
    <property type="match status" value="1"/>
</dbReference>
<name>A0A9Q3QDV5_9BACT</name>
<dbReference type="PROSITE" id="PS00301">
    <property type="entry name" value="G_TR_1"/>
    <property type="match status" value="1"/>
</dbReference>
<accession>A0A9Q3QDV5</accession>
<dbReference type="InterPro" id="IPR035650">
    <property type="entry name" value="Tet_C"/>
</dbReference>
<dbReference type="NCBIfam" id="NF012153">
    <property type="entry name" value="tet_protect"/>
    <property type="match status" value="1"/>
</dbReference>
<proteinExistence type="predicted"/>
<dbReference type="AlphaFoldDB" id="A0A9Q3QDV5"/>
<dbReference type="Gene3D" id="3.30.70.240">
    <property type="match status" value="1"/>
</dbReference>
<comment type="function">
    <text evidence="1">Abolishes the inhibitory effect of tetracyclin on protein synthesis by a non-covalent modification of the ribosomes.</text>
</comment>